<keyword evidence="5" id="KW-0949">S-adenosyl-L-methionine</keyword>
<evidence type="ECO:0000313" key="11">
    <source>
        <dbReference type="Proteomes" id="UP000319817"/>
    </source>
</evidence>
<evidence type="ECO:0000256" key="4">
    <source>
        <dbReference type="ARBA" id="ARBA00022679"/>
    </source>
</evidence>
<evidence type="ECO:0000256" key="3">
    <source>
        <dbReference type="ARBA" id="ARBA00022603"/>
    </source>
</evidence>
<evidence type="ECO:0000256" key="2">
    <source>
        <dbReference type="ARBA" id="ARBA00011900"/>
    </source>
</evidence>
<dbReference type="OrthoDB" id="9814572at2"/>
<keyword evidence="11" id="KW-1185">Reference proteome</keyword>
<dbReference type="Pfam" id="PF12161">
    <property type="entry name" value="HsdM_N"/>
    <property type="match status" value="1"/>
</dbReference>
<gene>
    <name evidence="10" type="primary">hsdM</name>
    <name evidence="10" type="ORF">K239x_27510</name>
</gene>
<dbReference type="GO" id="GO:0032259">
    <property type="term" value="P:methylation"/>
    <property type="evidence" value="ECO:0007669"/>
    <property type="project" value="UniProtKB-KW"/>
</dbReference>
<dbReference type="InterPro" id="IPR038333">
    <property type="entry name" value="T1MK-like_N_sf"/>
</dbReference>
<proteinExistence type="inferred from homology"/>
<dbReference type="Pfam" id="PF02384">
    <property type="entry name" value="N6_Mtase"/>
    <property type="match status" value="1"/>
</dbReference>
<dbReference type="InterPro" id="IPR029063">
    <property type="entry name" value="SAM-dependent_MTases_sf"/>
</dbReference>
<dbReference type="REBASE" id="356578">
    <property type="entry name" value="M.PbaK239ORF27510P"/>
</dbReference>
<sequence>MNTTDIVGKLWNLCHILRDDGITYQEYVNELSYLLFLKMMQETSQESELPPNQTWSQLTSQEGIEQLTYYRAMLVDLGSNGSDRVKGIFANANTSLRKPRNLAKLVQSIDDLDWYEATSTDGESEGDNLGDMYEGLLERNASEKKSGAGQYFTPRPLIECMVNCVKPLVGEVIQDPAAGTGGFLITAHRYLREHQDFPWAFKTEQQDFQKRNAYYAIELVPDTHRLLLMNCLLNGVSGHLLSDDALGSRGQTLPKADVILTNPPFGTKRGGGRPTRDDFTFVTGNKQLAFLQHIYRGLKPGGRAAVVLPDNVLFEEGVGTKIRADLMDKCNLHTILRLPTGIFYAQGVKTNVLFFTRGKIDTGNTKKTWVYDLRTNMPAFGKRTPLTHEHFKEFEKCYGKKSDGTSKRTERTGGKRSCPAIYDDDTVYEGEESRFRCFTRDFVSERGDNLDISWLKDEDSTGSADLPEPDEIAAMIRERLSEALSEMDALTELLEPTK</sequence>
<evidence type="ECO:0000259" key="9">
    <source>
        <dbReference type="Pfam" id="PF12161"/>
    </source>
</evidence>
<dbReference type="Gene3D" id="1.20.1260.30">
    <property type="match status" value="1"/>
</dbReference>
<evidence type="ECO:0000313" key="10">
    <source>
        <dbReference type="EMBL" id="QDT10761.1"/>
    </source>
</evidence>
<dbReference type="GO" id="GO:0008170">
    <property type="term" value="F:N-methyltransferase activity"/>
    <property type="evidence" value="ECO:0007669"/>
    <property type="project" value="InterPro"/>
</dbReference>
<dbReference type="Gene3D" id="3.40.50.150">
    <property type="entry name" value="Vaccinia Virus protein VP39"/>
    <property type="match status" value="1"/>
</dbReference>
<keyword evidence="3 10" id="KW-0489">Methyltransferase</keyword>
<protein>
    <recommendedName>
        <fullName evidence="2">site-specific DNA-methyltransferase (adenine-specific)</fullName>
        <ecNumber evidence="2">2.1.1.72</ecNumber>
    </recommendedName>
</protein>
<evidence type="ECO:0000256" key="7">
    <source>
        <dbReference type="ARBA" id="ARBA00047942"/>
    </source>
</evidence>
<dbReference type="SUPFAM" id="SSF53335">
    <property type="entry name" value="S-adenosyl-L-methionine-dependent methyltransferases"/>
    <property type="match status" value="1"/>
</dbReference>
<dbReference type="Proteomes" id="UP000319817">
    <property type="component" value="Chromosome"/>
</dbReference>
<evidence type="ECO:0000256" key="5">
    <source>
        <dbReference type="ARBA" id="ARBA00022691"/>
    </source>
</evidence>
<dbReference type="PANTHER" id="PTHR42933">
    <property type="entry name" value="SLR6095 PROTEIN"/>
    <property type="match status" value="1"/>
</dbReference>
<feature type="domain" description="N6 adenine-specific DNA methyltransferase N-terminal" evidence="9">
    <location>
        <begin position="9"/>
        <end position="107"/>
    </location>
</feature>
<comment type="similarity">
    <text evidence="1">Belongs to the N(4)/N(6)-methyltransferase family.</text>
</comment>
<dbReference type="GO" id="GO:0009007">
    <property type="term" value="F:site-specific DNA-methyltransferase (adenine-specific) activity"/>
    <property type="evidence" value="ECO:0007669"/>
    <property type="project" value="UniProtKB-EC"/>
</dbReference>
<evidence type="ECO:0000256" key="6">
    <source>
        <dbReference type="ARBA" id="ARBA00022747"/>
    </source>
</evidence>
<dbReference type="EC" id="2.1.1.72" evidence="2"/>
<dbReference type="AlphaFoldDB" id="A0A517NUG1"/>
<dbReference type="EMBL" id="CP036526">
    <property type="protein sequence ID" value="QDT10761.1"/>
    <property type="molecule type" value="Genomic_DNA"/>
</dbReference>
<reference evidence="10 11" key="1">
    <citation type="submission" date="2019-02" db="EMBL/GenBank/DDBJ databases">
        <title>Deep-cultivation of Planctomycetes and their phenomic and genomic characterization uncovers novel biology.</title>
        <authorList>
            <person name="Wiegand S."/>
            <person name="Jogler M."/>
            <person name="Boedeker C."/>
            <person name="Pinto D."/>
            <person name="Vollmers J."/>
            <person name="Rivas-Marin E."/>
            <person name="Kohn T."/>
            <person name="Peeters S.H."/>
            <person name="Heuer A."/>
            <person name="Rast P."/>
            <person name="Oberbeckmann S."/>
            <person name="Bunk B."/>
            <person name="Jeske O."/>
            <person name="Meyerdierks A."/>
            <person name="Storesund J.E."/>
            <person name="Kallscheuer N."/>
            <person name="Luecker S."/>
            <person name="Lage O.M."/>
            <person name="Pohl T."/>
            <person name="Merkel B.J."/>
            <person name="Hornburger P."/>
            <person name="Mueller R.-W."/>
            <person name="Bruemmer F."/>
            <person name="Labrenz M."/>
            <person name="Spormann A.M."/>
            <person name="Op den Camp H."/>
            <person name="Overmann J."/>
            <person name="Amann R."/>
            <person name="Jetten M.S.M."/>
            <person name="Mascher T."/>
            <person name="Medema M.H."/>
            <person name="Devos D.P."/>
            <person name="Kaster A.-K."/>
            <person name="Ovreas L."/>
            <person name="Rohde M."/>
            <person name="Galperin M.Y."/>
            <person name="Jogler C."/>
        </authorList>
    </citation>
    <scope>NUCLEOTIDE SEQUENCE [LARGE SCALE GENOMIC DNA]</scope>
    <source>
        <strain evidence="10 11">K23_9</strain>
    </source>
</reference>
<dbReference type="InterPro" id="IPR003356">
    <property type="entry name" value="DNA_methylase_A-5"/>
</dbReference>
<dbReference type="GO" id="GO:0003677">
    <property type="term" value="F:DNA binding"/>
    <property type="evidence" value="ECO:0007669"/>
    <property type="project" value="InterPro"/>
</dbReference>
<dbReference type="PRINTS" id="PR00507">
    <property type="entry name" value="N12N6MTFRASE"/>
</dbReference>
<accession>A0A517NUG1</accession>
<organism evidence="10 11">
    <name type="scientific">Stieleria marina</name>
    <dbReference type="NCBI Taxonomy" id="1930275"/>
    <lineage>
        <taxon>Bacteria</taxon>
        <taxon>Pseudomonadati</taxon>
        <taxon>Planctomycetota</taxon>
        <taxon>Planctomycetia</taxon>
        <taxon>Pirellulales</taxon>
        <taxon>Pirellulaceae</taxon>
        <taxon>Stieleria</taxon>
    </lineage>
</organism>
<name>A0A517NUG1_9BACT</name>
<dbReference type="InterPro" id="IPR022749">
    <property type="entry name" value="D12N6_MeTrfase_N"/>
</dbReference>
<dbReference type="GO" id="GO:0009307">
    <property type="term" value="P:DNA restriction-modification system"/>
    <property type="evidence" value="ECO:0007669"/>
    <property type="project" value="UniProtKB-KW"/>
</dbReference>
<dbReference type="InterPro" id="IPR051537">
    <property type="entry name" value="DNA_Adenine_Mtase"/>
</dbReference>
<dbReference type="PANTHER" id="PTHR42933:SF4">
    <property type="entry name" value="TYPE I RESTRICTION ENZYME ECOKI METHYLASE SUBUNIT"/>
    <property type="match status" value="1"/>
</dbReference>
<evidence type="ECO:0000256" key="1">
    <source>
        <dbReference type="ARBA" id="ARBA00006594"/>
    </source>
</evidence>
<dbReference type="PROSITE" id="PS00092">
    <property type="entry name" value="N6_MTASE"/>
    <property type="match status" value="1"/>
</dbReference>
<evidence type="ECO:0000259" key="8">
    <source>
        <dbReference type="Pfam" id="PF02384"/>
    </source>
</evidence>
<dbReference type="InterPro" id="IPR002052">
    <property type="entry name" value="DNA_methylase_N6_adenine_CS"/>
</dbReference>
<feature type="domain" description="DNA methylase adenine-specific" evidence="8">
    <location>
        <begin position="126"/>
        <end position="403"/>
    </location>
</feature>
<keyword evidence="6" id="KW-0680">Restriction system</keyword>
<keyword evidence="4 10" id="KW-0808">Transferase</keyword>
<dbReference type="RefSeq" id="WP_145418496.1">
    <property type="nucleotide sequence ID" value="NZ_CP036526.1"/>
</dbReference>
<dbReference type="CDD" id="cd02440">
    <property type="entry name" value="AdoMet_MTases"/>
    <property type="match status" value="1"/>
</dbReference>
<comment type="catalytic activity">
    <reaction evidence="7">
        <text>a 2'-deoxyadenosine in DNA + S-adenosyl-L-methionine = an N(6)-methyl-2'-deoxyadenosine in DNA + S-adenosyl-L-homocysteine + H(+)</text>
        <dbReference type="Rhea" id="RHEA:15197"/>
        <dbReference type="Rhea" id="RHEA-COMP:12418"/>
        <dbReference type="Rhea" id="RHEA-COMP:12419"/>
        <dbReference type="ChEBI" id="CHEBI:15378"/>
        <dbReference type="ChEBI" id="CHEBI:57856"/>
        <dbReference type="ChEBI" id="CHEBI:59789"/>
        <dbReference type="ChEBI" id="CHEBI:90615"/>
        <dbReference type="ChEBI" id="CHEBI:90616"/>
        <dbReference type="EC" id="2.1.1.72"/>
    </reaction>
</comment>